<evidence type="ECO:0000256" key="1">
    <source>
        <dbReference type="SAM" id="MobiDB-lite"/>
    </source>
</evidence>
<comment type="caution">
    <text evidence="3">The sequence shown here is derived from an EMBL/GenBank/DDBJ whole genome shotgun (WGS) entry which is preliminary data.</text>
</comment>
<feature type="region of interest" description="Disordered" evidence="1">
    <location>
        <begin position="319"/>
        <end position="397"/>
    </location>
</feature>
<dbReference type="AlphaFoldDB" id="A0A9P7J1B7"/>
<reference evidence="3" key="1">
    <citation type="journal article" date="2020" name="New Phytol.">
        <title>Comparative genomics reveals dynamic genome evolution in host specialist ectomycorrhizal fungi.</title>
        <authorList>
            <person name="Lofgren L.A."/>
            <person name="Nguyen N.H."/>
            <person name="Vilgalys R."/>
            <person name="Ruytinx J."/>
            <person name="Liao H.L."/>
            <person name="Branco S."/>
            <person name="Kuo A."/>
            <person name="LaButti K."/>
            <person name="Lipzen A."/>
            <person name="Andreopoulos W."/>
            <person name="Pangilinan J."/>
            <person name="Riley R."/>
            <person name="Hundley H."/>
            <person name="Na H."/>
            <person name="Barry K."/>
            <person name="Grigoriev I.V."/>
            <person name="Stajich J.E."/>
            <person name="Kennedy P.G."/>
        </authorList>
    </citation>
    <scope>NUCLEOTIDE SEQUENCE</scope>
    <source>
        <strain evidence="3">S12</strain>
    </source>
</reference>
<proteinExistence type="predicted"/>
<organism evidence="3 4">
    <name type="scientific">Suillus plorans</name>
    <dbReference type="NCBI Taxonomy" id="116603"/>
    <lineage>
        <taxon>Eukaryota</taxon>
        <taxon>Fungi</taxon>
        <taxon>Dikarya</taxon>
        <taxon>Basidiomycota</taxon>
        <taxon>Agaricomycotina</taxon>
        <taxon>Agaricomycetes</taxon>
        <taxon>Agaricomycetidae</taxon>
        <taxon>Boletales</taxon>
        <taxon>Suillineae</taxon>
        <taxon>Suillaceae</taxon>
        <taxon>Suillus</taxon>
    </lineage>
</organism>
<dbReference type="InterPro" id="IPR045341">
    <property type="entry name" value="DUF6532"/>
</dbReference>
<gene>
    <name evidence="3" type="ORF">HD556DRAFT_1305979</name>
</gene>
<dbReference type="PANTHER" id="PTHR10799">
    <property type="entry name" value="SNF2/RAD54 HELICASE FAMILY"/>
    <property type="match status" value="1"/>
</dbReference>
<feature type="compositionally biased region" description="Polar residues" evidence="1">
    <location>
        <begin position="334"/>
        <end position="346"/>
    </location>
</feature>
<evidence type="ECO:0000313" key="3">
    <source>
        <dbReference type="EMBL" id="KAG1798516.1"/>
    </source>
</evidence>
<name>A0A9P7J1B7_9AGAM</name>
<protein>
    <recommendedName>
        <fullName evidence="2">DUF6532 domain-containing protein</fullName>
    </recommendedName>
</protein>
<dbReference type="GeneID" id="64593617"/>
<evidence type="ECO:0000259" key="2">
    <source>
        <dbReference type="Pfam" id="PF20149"/>
    </source>
</evidence>
<keyword evidence="4" id="KW-1185">Reference proteome</keyword>
<evidence type="ECO:0000313" key="4">
    <source>
        <dbReference type="Proteomes" id="UP000719766"/>
    </source>
</evidence>
<dbReference type="Gene3D" id="3.40.50.300">
    <property type="entry name" value="P-loop containing nucleotide triphosphate hydrolases"/>
    <property type="match status" value="2"/>
</dbReference>
<sequence length="983" mass="110760">MLLRHIYNDPLEPMSHESKRTFLTYVEGMSNHSFRCAVHYKEAVRELLRMEYYAKQWQVEVSNRLETFSISLSREAEGRFRGAEKESQWLLNMLLDRESLSTAHGDPDALVVACNESRNAIRSVDDELSVLNCRKVQDPDILNAIRAHACFPPGYHEESSTTMNAEHHSQSRPIPNLLVHRGCCPLDSTAYDHENNSYHHHDGPPAPDFYGASRSNIYYDTPLHNDIYDTPNEPILLPPQDYPQVPIDNNSHLTGPDLVNPPFPAMQNISTYYGSEISQINNYFPHLGLNPFPVPQHNIGYHFHNFPVPTLSMDGSSTLPSAAGDIPPIIDPTPVSNRSSLASKSRQTFKRRQEQLHIIDCSGQPQKRSRRKARSSRASQSAASFHPDVTEPLLPSSVTLPPLTYDGTDPIHEQIVRSAEISIIRIIINDSAILESLEREDLVHTELTRTVIFHCLKDDDGQDAEVRSKQVAEVRQFSDDWTSENAGTLYMQLSAPSKCIMATCKRLARHKVERGYKLRPSAFSRISEAELKKREIASLIFDKTFPLRYIFGVDEVTGILYAFEHEVIWDIVLGVVSELKYRHYITDLDNLFCTAAAAVYCVLLELLGGKLTDIEFSAQAFKHVYDKLKPYIQDHIYTDAQLSKRCTSSDTRHILGTYYPIMTATSELPQPEIQRRTGQFNPFTSVGTISCSAFLEMLVPVHRGPLTRILQLDAAHSTTTLLFLAKILKVSGVPLSLDSEQSLISTCVLCQNFSSSSDDSSTTEAPPQHESLSLTGFLPICFPKENLLADAYSYHKSSLSQPKRVDKYCINLPKASTVVTVMCDCDWNPQAIAQAHRIGQTKSVKVCPIVCHNSFYKPLPRYIALFVTEVSRIRCETTFIARCSYNVFLNIAIFSQRAGLHKHPFLFEGVEDKAGKLELLSCILPKFFAMDHRHLRLDGGTKSEERALHASIQQFNTKDSDIKVFILSTGAGGLGLNYRLQIR</sequence>
<dbReference type="RefSeq" id="XP_041163202.1">
    <property type="nucleotide sequence ID" value="XM_041299853.1"/>
</dbReference>
<feature type="domain" description="DUF6532" evidence="2">
    <location>
        <begin position="504"/>
        <end position="628"/>
    </location>
</feature>
<dbReference type="EMBL" id="JABBWE010000013">
    <property type="protein sequence ID" value="KAG1798516.1"/>
    <property type="molecule type" value="Genomic_DNA"/>
</dbReference>
<dbReference type="SUPFAM" id="SSF52540">
    <property type="entry name" value="P-loop containing nucleoside triphosphate hydrolases"/>
    <property type="match status" value="1"/>
</dbReference>
<accession>A0A9P7J1B7</accession>
<dbReference type="InterPro" id="IPR027417">
    <property type="entry name" value="P-loop_NTPase"/>
</dbReference>
<dbReference type="Pfam" id="PF20149">
    <property type="entry name" value="DUF6532"/>
    <property type="match status" value="1"/>
</dbReference>
<dbReference type="Proteomes" id="UP000719766">
    <property type="component" value="Unassembled WGS sequence"/>
</dbReference>
<dbReference type="OrthoDB" id="2689499at2759"/>